<dbReference type="GO" id="GO:0030686">
    <property type="term" value="C:90S preribosome"/>
    <property type="evidence" value="ECO:0007669"/>
    <property type="project" value="TreeGrafter"/>
</dbReference>
<organism evidence="10 11">
    <name type="scientific">Megalurothrips usitatus</name>
    <name type="common">bean blossom thrips</name>
    <dbReference type="NCBI Taxonomy" id="439358"/>
    <lineage>
        <taxon>Eukaryota</taxon>
        <taxon>Metazoa</taxon>
        <taxon>Ecdysozoa</taxon>
        <taxon>Arthropoda</taxon>
        <taxon>Hexapoda</taxon>
        <taxon>Insecta</taxon>
        <taxon>Pterygota</taxon>
        <taxon>Neoptera</taxon>
        <taxon>Paraneoptera</taxon>
        <taxon>Thysanoptera</taxon>
        <taxon>Terebrantia</taxon>
        <taxon>Thripoidea</taxon>
        <taxon>Thripidae</taxon>
        <taxon>Megalurothrips</taxon>
    </lineage>
</organism>
<dbReference type="InterPro" id="IPR021133">
    <property type="entry name" value="HEAT_type_2"/>
</dbReference>
<evidence type="ECO:0000256" key="8">
    <source>
        <dbReference type="RuleBase" id="RU367065"/>
    </source>
</evidence>
<dbReference type="Pfam" id="PF12397">
    <property type="entry name" value="U3snoRNP10"/>
    <property type="match status" value="1"/>
</dbReference>
<dbReference type="SUPFAM" id="SSF48371">
    <property type="entry name" value="ARM repeat"/>
    <property type="match status" value="2"/>
</dbReference>
<dbReference type="GO" id="GO:0032040">
    <property type="term" value="C:small-subunit processome"/>
    <property type="evidence" value="ECO:0007669"/>
    <property type="project" value="TreeGrafter"/>
</dbReference>
<dbReference type="Proteomes" id="UP001075354">
    <property type="component" value="Chromosome 2"/>
</dbReference>
<dbReference type="InterPro" id="IPR011989">
    <property type="entry name" value="ARM-like"/>
</dbReference>
<evidence type="ECO:0000259" key="9">
    <source>
        <dbReference type="SMART" id="SM01036"/>
    </source>
</evidence>
<protein>
    <recommendedName>
        <fullName evidence="8">HEAT repeat-containing protein 1</fullName>
    </recommendedName>
</protein>
<evidence type="ECO:0000256" key="2">
    <source>
        <dbReference type="ARBA" id="ARBA00010559"/>
    </source>
</evidence>
<sequence length="2142" mass="238208">MATSLAAQLKKLQAPQTSVLIADKKRASLLFDPKEAANYDRQTIYELGVAGLEELKTLNARFSEFDATLFDLSSLGMERAVHLHETNIKLNNNIRKFFHLLSPYFLLKPAHKALEWLIHRFHIHQYNADELLMLALPYHESRIFIRVVQLIDLSDKSSRWIWLEAVQKKGISLSKTVLVNHAFSNPSFLSLLCKTTMGAVKEHGQYGGVLSTLLAFYSTTVMGVLDRGSKGASETQMVSIIETLQLGLGSPVLDFAAASYMVFGRLLVTTSLTRQVLDQLVTRITSKAHIELHTEKAMLLTLTYQSQKQNITNVPFKCISRLASQKGTAVSFGTLASKGFDVVPFLVPLMRGALKEIKTQVVGSTSGMRHLIESLLNEVRFSDASAEQVVRMFIEAFDVSALEGVTEVPLVAIGEINTPEKVTEWYSGILKQLERSYPSVFDKAVGRALKGLGVTQSQAAGLRQMLGFELQLDLYDKLHHAKSRIRAEALLRLAKQHSSLKEKDENTLKDSLLGVLADDSALVVLAAFSFPLEVLQRILSRPCLHSRLVQILQTHILDKSSGSKWVNVIPSVISALTFLGAENKIEELESLVALLPHMLINEDYTMKVLESPFGSKSQFVKCLKSDGKKVYDNLCNVINNGSGAVPLQSVLEFGRKLLQEPKHTDLLESKFSLLLLLGSAVPQKASVLSSLEVLELATQLIKGHKVCASTKSSQMTTALLSQCLSLCKKGFIPLEGYMHVVKSVLKRTALNLSLTTTLWLDLDTQSSTTKFLVQLYCLLLKGSAVRKSESSSLYAATLHMYFKTYFPSPRTRLNFLANFWSYHRVLSGSDSEDRRLSLTTQVRSLRLSALLLKKQDDLSEFLNLSPSNTIIPALLTALCCPSFPVRKAALEVVGVLAESRSGQTSYMLLVKQIKKSEQELHLDAEQLQLVLYTTLSPDPIVQSMLSKGDSTSASNILNTLLEVVINKETPSYISAAILNILTSVNSEGVLKKLLPQVLEIMAICKNSSALNLHISIILSNIINRIDAQTACVFESDTTWKAVTELLSNHTTVVFKDGKASCPAEITCHQITRELWDSLPKPQSTIQLRLLSLLVSAGTEAENPTVLSAVTKCVKQLTIDASIVVTELTKMKDASVQSTNSTQLKRRISVAAPSLQILQTKEWRCGMTLLELLQNKKKLNNVHLLLPVLFDLLKKCLYFEEQAPLEYAKQLLLSCILHCCQKLSPDGTSLPSKLVPTQVLDIETIVHCVRGTQNPQTHHHALLLLAHAAALVPEQVLLNVMAIFTFMGSVVLRQDDAYSFQVITKVVDTIIPVVIKVLQASTNSSKYHFVDSTIASIMRVFVDALLDIPEHRRLSLFHKLLTTLDPQQYLWLFLCLVMESHTEHHTDDSKRSGGSRADSEAPKRIEVALQIVTQFVPETILLNCVRVLRYLLTLPMEKGAANSKSVFKNIEAVGDLAKYQVKSLFDVDHHTPKQLRHYKYTIVTFISALLSSLPFVNQITSMDEAATDVLVPAYMEFLEVLLALIQIFSRQSDSSVGTPTAKYWKVMVAQVYDILDKVNALLPSKLFLNIVSGLMTHELPSLRRKAMELLNSRLSFSQREMFLTSCNSADLLVLLEPLSKVVGSIETLRAEEINEEVFLNQQTALLSIKYLAKHMAYENYEKFKPILEYMTSLICKGQIQNSNLLASVVLCAAELCSSLRAHAIASLPVLMPAFIKLLAAQITQTPDVVQVSLAASLYRIVESLAAFISPYLRPLLVELCSLSSSQFHEDEDLGKAAQVGLKLKSTRQKLSAAVPTRVLVPAVESAYKDLVSRKRLDAVGPLMSVLAENFVGLISADLVALQTQLTDFFLSALQFRSTCGDDISAEHIDGVENHVIKALVAFVLKLSETSFRPLYFKFFDWATRLQEHKERTITFYKLSCGVAESLKGLYVSFAGHLLKNAASLLDQCNVSKVGEKDTEDFLPVESSNDVRYEDLYFGDDPCAEEKCNTLVTNILRTLHYVFLYDSQNFLSKERFETLMQPIVDQLENTLGGVEGLRNRASDIVVPCVAQMAVACTDDTLWKQLNYQILLKTRHSTPMVRMVSLEAVCAVARKLGEGFLPLLPETVPFLAELLEDEEESIETACRRAVQDLEQVLGEPIQKYF</sequence>
<feature type="domain" description="BP28 C-terminal" evidence="9">
    <location>
        <begin position="1834"/>
        <end position="2008"/>
    </location>
</feature>
<dbReference type="SMART" id="SM01036">
    <property type="entry name" value="BP28CT"/>
    <property type="match status" value="1"/>
</dbReference>
<dbReference type="GO" id="GO:0000462">
    <property type="term" value="P:maturation of SSU-rRNA from tricistronic rRNA transcript (SSU-rRNA, 5.8S rRNA, LSU-rRNA)"/>
    <property type="evidence" value="ECO:0007669"/>
    <property type="project" value="TreeGrafter"/>
</dbReference>
<evidence type="ECO:0000313" key="10">
    <source>
        <dbReference type="EMBL" id="KAJ1530555.1"/>
    </source>
</evidence>
<proteinExistence type="inferred from homology"/>
<keyword evidence="3 8" id="KW-0690">Ribosome biogenesis</keyword>
<dbReference type="EMBL" id="JAPTSV010000002">
    <property type="protein sequence ID" value="KAJ1530555.1"/>
    <property type="molecule type" value="Genomic_DNA"/>
</dbReference>
<dbReference type="GO" id="GO:0034455">
    <property type="term" value="C:t-UTP complex"/>
    <property type="evidence" value="ECO:0007669"/>
    <property type="project" value="TreeGrafter"/>
</dbReference>
<keyword evidence="6 8" id="KW-0687">Ribonucleoprotein</keyword>
<dbReference type="GO" id="GO:0030515">
    <property type="term" value="F:snoRNA binding"/>
    <property type="evidence" value="ECO:0007669"/>
    <property type="project" value="TreeGrafter"/>
</dbReference>
<gene>
    <name evidence="10" type="ORF">ONE63_005442</name>
</gene>
<name>A0AAV7Y2C6_9NEOP</name>
<comment type="subcellular location">
    <subcellularLocation>
        <location evidence="1 8">Nucleus</location>
        <location evidence="1 8">Nucleolus</location>
    </subcellularLocation>
</comment>
<evidence type="ECO:0000256" key="7">
    <source>
        <dbReference type="PROSITE-ProRule" id="PRU00103"/>
    </source>
</evidence>
<dbReference type="PANTHER" id="PTHR13457:SF1">
    <property type="entry name" value="HEAT REPEAT-CONTAINING PROTEIN 1"/>
    <property type="match status" value="1"/>
</dbReference>
<dbReference type="PANTHER" id="PTHR13457">
    <property type="entry name" value="BAP28"/>
    <property type="match status" value="1"/>
</dbReference>
<comment type="function">
    <text evidence="8">Involved in nucleolar processing of pre-18S ribosomal RNA.</text>
</comment>
<comment type="similarity">
    <text evidence="2 8">Belongs to the HEATR1/UTP10 family.</text>
</comment>
<evidence type="ECO:0000313" key="11">
    <source>
        <dbReference type="Proteomes" id="UP001075354"/>
    </source>
</evidence>
<dbReference type="InterPro" id="IPR022125">
    <property type="entry name" value="U3snoRNP10_N"/>
</dbReference>
<dbReference type="Gene3D" id="1.25.10.10">
    <property type="entry name" value="Leucine-rich Repeat Variant"/>
    <property type="match status" value="1"/>
</dbReference>
<dbReference type="InterPro" id="IPR040191">
    <property type="entry name" value="UTP10"/>
</dbReference>
<evidence type="ECO:0000256" key="3">
    <source>
        <dbReference type="ARBA" id="ARBA00022517"/>
    </source>
</evidence>
<dbReference type="PROSITE" id="PS50077">
    <property type="entry name" value="HEAT_REPEAT"/>
    <property type="match status" value="1"/>
</dbReference>
<accession>A0AAV7Y2C6</accession>
<evidence type="ECO:0000256" key="5">
    <source>
        <dbReference type="ARBA" id="ARBA00023242"/>
    </source>
</evidence>
<keyword evidence="5 8" id="KW-0539">Nucleus</keyword>
<reference evidence="10" key="1">
    <citation type="submission" date="2022-12" db="EMBL/GenBank/DDBJ databases">
        <title>Chromosome-level genome assembly of the bean flower thrips Megalurothrips usitatus.</title>
        <authorList>
            <person name="Ma L."/>
            <person name="Liu Q."/>
            <person name="Li H."/>
            <person name="Cai W."/>
        </authorList>
    </citation>
    <scope>NUCLEOTIDE SEQUENCE</scope>
    <source>
        <strain evidence="10">Cailab_2022a</strain>
    </source>
</reference>
<keyword evidence="4 8" id="KW-0698">rRNA processing</keyword>
<evidence type="ECO:0000256" key="1">
    <source>
        <dbReference type="ARBA" id="ARBA00004604"/>
    </source>
</evidence>
<keyword evidence="11" id="KW-1185">Reference proteome</keyword>
<dbReference type="Pfam" id="PF23243">
    <property type="entry name" value="HEAT_HEATR1"/>
    <property type="match status" value="1"/>
</dbReference>
<dbReference type="Pfam" id="PF08146">
    <property type="entry name" value="BP28CT"/>
    <property type="match status" value="1"/>
</dbReference>
<dbReference type="InterPro" id="IPR012954">
    <property type="entry name" value="BP28_C_dom"/>
</dbReference>
<dbReference type="InterPro" id="IPR016024">
    <property type="entry name" value="ARM-type_fold"/>
</dbReference>
<dbReference type="GO" id="GO:0045943">
    <property type="term" value="P:positive regulation of transcription by RNA polymerase I"/>
    <property type="evidence" value="ECO:0007669"/>
    <property type="project" value="TreeGrafter"/>
</dbReference>
<evidence type="ECO:0000256" key="4">
    <source>
        <dbReference type="ARBA" id="ARBA00022552"/>
    </source>
</evidence>
<evidence type="ECO:0000256" key="6">
    <source>
        <dbReference type="ARBA" id="ARBA00023274"/>
    </source>
</evidence>
<comment type="caution">
    <text evidence="10">The sequence shown here is derived from an EMBL/GenBank/DDBJ whole genome shotgun (WGS) entry which is preliminary data.</text>
</comment>
<dbReference type="InterPro" id="IPR056473">
    <property type="entry name" value="HEAT_Utp10/HEAT1"/>
</dbReference>
<feature type="repeat" description="HEAT" evidence="7">
    <location>
        <begin position="2104"/>
        <end position="2140"/>
    </location>
</feature>